<evidence type="ECO:0000313" key="1">
    <source>
        <dbReference type="EMBL" id="XDQ45917.1"/>
    </source>
</evidence>
<reference evidence="1" key="1">
    <citation type="submission" date="2024-07" db="EMBL/GenBank/DDBJ databases">
        <authorList>
            <person name="Yu S.T."/>
        </authorList>
    </citation>
    <scope>NUCLEOTIDE SEQUENCE</scope>
    <source>
        <strain evidence="1">R39</strain>
    </source>
</reference>
<name>A0AB39QTY7_9ACTN</name>
<gene>
    <name evidence="1" type="ORF">AB5J52_28700</name>
</gene>
<accession>A0AB39QTY7</accession>
<sequence>MDVTQSSGRPISPSGAKMFKVAFDLPQEREDWPPVSVERLWGEKTDVRFEIRVVNTPFFVCGIAFGDLVMVRPDHERRELVFESFTSESGHSAIRIIFMRGGDREGVEAFLERSGCSWETAPGFGNLVAVDIPSDVDYRKLREWLLARVEAGEIEIQESAISRTHRGRLDRAP</sequence>
<dbReference type="Pfam" id="PF14085">
    <property type="entry name" value="DUF4265"/>
    <property type="match status" value="1"/>
</dbReference>
<dbReference type="InterPro" id="IPR025361">
    <property type="entry name" value="DUF4265"/>
</dbReference>
<dbReference type="AlphaFoldDB" id="A0AB39QTY7"/>
<protein>
    <submittedName>
        <fullName evidence="1">DUF4265 domain-containing protein</fullName>
    </submittedName>
</protein>
<dbReference type="RefSeq" id="WP_369224787.1">
    <property type="nucleotide sequence ID" value="NZ_CP163441.1"/>
</dbReference>
<dbReference type="EMBL" id="CP163441">
    <property type="protein sequence ID" value="XDQ45917.1"/>
    <property type="molecule type" value="Genomic_DNA"/>
</dbReference>
<organism evidence="1">
    <name type="scientific">Streptomyces sp. R39</name>
    <dbReference type="NCBI Taxonomy" id="3238631"/>
    <lineage>
        <taxon>Bacteria</taxon>
        <taxon>Bacillati</taxon>
        <taxon>Actinomycetota</taxon>
        <taxon>Actinomycetes</taxon>
        <taxon>Kitasatosporales</taxon>
        <taxon>Streptomycetaceae</taxon>
        <taxon>Streptomyces</taxon>
    </lineage>
</organism>
<proteinExistence type="predicted"/>